<name>A0A1H6ELJ0_9PSEU</name>
<evidence type="ECO:0000313" key="3">
    <source>
        <dbReference type="Proteomes" id="UP000199690"/>
    </source>
</evidence>
<proteinExistence type="predicted"/>
<dbReference type="EMBL" id="FOME01000003">
    <property type="protein sequence ID" value="SFD23411.1"/>
    <property type="molecule type" value="Genomic_DNA"/>
</dbReference>
<dbReference type="Proteomes" id="UP000236729">
    <property type="component" value="Unassembled WGS sequence"/>
</dbReference>
<keyword evidence="3" id="KW-1185">Reference proteome</keyword>
<gene>
    <name evidence="1" type="ORF">SAMN02982929_07202</name>
    <name evidence="2" type="ORF">SAMN05216506_103166</name>
</gene>
<protein>
    <submittedName>
        <fullName evidence="1">Uncharacterized protein</fullName>
    </submittedName>
</protein>
<accession>A0A1H6ELJ0</accession>
<dbReference type="AlphaFoldDB" id="A0A1H6ELJ0"/>
<dbReference type="EMBL" id="FNVB01000021">
    <property type="protein sequence ID" value="SEG98722.1"/>
    <property type="molecule type" value="Genomic_DNA"/>
</dbReference>
<sequence length="103" mass="10977">MTPAEELRQAAAKMRKLGAGAISGPWRRGDDKTQLVFDSLGASVAGVHWGDDTAEWIATMSPAIAEPLAELLEGVAARWSWTNRADTDAEESALALARQINSA</sequence>
<dbReference type="RefSeq" id="WP_143185775.1">
    <property type="nucleotide sequence ID" value="NZ_FNVB01000021.1"/>
</dbReference>
<organism evidence="1 4">
    <name type="scientific">Saccharopolyspora kobensis</name>
    <dbReference type="NCBI Taxonomy" id="146035"/>
    <lineage>
        <taxon>Bacteria</taxon>
        <taxon>Bacillati</taxon>
        <taxon>Actinomycetota</taxon>
        <taxon>Actinomycetes</taxon>
        <taxon>Pseudonocardiales</taxon>
        <taxon>Pseudonocardiaceae</taxon>
        <taxon>Saccharopolyspora</taxon>
    </lineage>
</organism>
<dbReference type="Proteomes" id="UP000199690">
    <property type="component" value="Unassembled WGS sequence"/>
</dbReference>
<evidence type="ECO:0000313" key="2">
    <source>
        <dbReference type="EMBL" id="SFD23411.1"/>
    </source>
</evidence>
<evidence type="ECO:0000313" key="4">
    <source>
        <dbReference type="Proteomes" id="UP000236729"/>
    </source>
</evidence>
<accession>A0A1I1QMP6</accession>
<reference evidence="3 4" key="2">
    <citation type="submission" date="2016-10" db="EMBL/GenBank/DDBJ databases">
        <authorList>
            <person name="Varghese N."/>
            <person name="Submissions S."/>
        </authorList>
    </citation>
    <scope>NUCLEOTIDE SEQUENCE [LARGE SCALE GENOMIC DNA]</scope>
    <source>
        <strain evidence="4">ATCC 20501</strain>
        <strain evidence="2 3">CGMCC 4.3529</strain>
    </source>
</reference>
<evidence type="ECO:0000313" key="1">
    <source>
        <dbReference type="EMBL" id="SEG98722.1"/>
    </source>
</evidence>
<reference evidence="1" key="1">
    <citation type="submission" date="2016-10" db="EMBL/GenBank/DDBJ databases">
        <authorList>
            <person name="de Groot N.N."/>
        </authorList>
    </citation>
    <scope>NUCLEOTIDE SEQUENCE [LARGE SCALE GENOMIC DNA]</scope>
    <source>
        <strain evidence="1">ATCC 20501</strain>
    </source>
</reference>